<dbReference type="eggNOG" id="COG2272">
    <property type="taxonomic scope" value="Bacteria"/>
</dbReference>
<dbReference type="OrthoDB" id="3199405at2"/>
<proteinExistence type="inferred from homology"/>
<protein>
    <recommendedName>
        <fullName evidence="3">Carboxylic ester hydrolase</fullName>
        <ecNumber evidence="3">3.1.1.-</ecNumber>
    </recommendedName>
</protein>
<dbReference type="PROSITE" id="PS00122">
    <property type="entry name" value="CARBOXYLESTERASE_B_1"/>
    <property type="match status" value="1"/>
</dbReference>
<sequence>MVTISGVDVTGPRTSGRTVTAFYGISYAKPPVGARRFRPPEAVALPEGFDARTYGPTAAQNQYPQAALALIDNPLYMGEDRLNLNVWTPDPQGQAPVYVFIHGGAYRNGSGATEVLDGASFAANGIVAVTLNYRLGAEGGIQLDDGTSNNMLRDQIAALTWVRDNISQFGGNPDHVVIGGESAGAMSVAALLASPKARGLFHGAILESGAAHNVVAQEGALAVGRRFAEHVGAEPTAEALGALPEETILQASAAIEAEVAASTDTQTFADLAGSSMAWQPSIDGDVLPEHPLDVLARGEGADVPVLIGTNQDEGSMFVTGLGLYDSATPEQLEAAVRAGGARDPETVIRLVTDEADPHPGRSLTTFMDLWKFQLPLREFVRRRQASSAPTFRYKFVWPSPSFGGALGSYHMLELPFVFNTVDTDAARATAGEDLPGALADAAHGAWVSFITTLNPGWEPYFGDGTTTTGVFDADGLRIVNDLDEATFTAWQDQR</sequence>
<dbReference type="InterPro" id="IPR029058">
    <property type="entry name" value="AB_hydrolase_fold"/>
</dbReference>
<dbReference type="InterPro" id="IPR019826">
    <property type="entry name" value="Carboxylesterase_B_AS"/>
</dbReference>
<dbReference type="EMBL" id="LT629765">
    <property type="protein sequence ID" value="SDR82260.1"/>
    <property type="molecule type" value="Genomic_DNA"/>
</dbReference>
<organism evidence="5 6">
    <name type="scientific">Corynebacterium timonense</name>
    <dbReference type="NCBI Taxonomy" id="441500"/>
    <lineage>
        <taxon>Bacteria</taxon>
        <taxon>Bacillati</taxon>
        <taxon>Actinomycetota</taxon>
        <taxon>Actinomycetes</taxon>
        <taxon>Mycobacteriales</taxon>
        <taxon>Corynebacteriaceae</taxon>
        <taxon>Corynebacterium</taxon>
    </lineage>
</organism>
<dbReference type="STRING" id="1203190.GCA_000312345_00327"/>
<keyword evidence="2 3" id="KW-0378">Hydrolase</keyword>
<dbReference type="InterPro" id="IPR002018">
    <property type="entry name" value="CarbesteraseB"/>
</dbReference>
<dbReference type="GO" id="GO:0016787">
    <property type="term" value="F:hydrolase activity"/>
    <property type="evidence" value="ECO:0007669"/>
    <property type="project" value="UniProtKB-KW"/>
</dbReference>
<accession>A0A1H1M6H8</accession>
<reference evidence="5 6" key="1">
    <citation type="submission" date="2016-10" db="EMBL/GenBank/DDBJ databases">
        <authorList>
            <person name="de Groot N.N."/>
        </authorList>
    </citation>
    <scope>NUCLEOTIDE SEQUENCE [LARGE SCALE GENOMIC DNA]</scope>
    <source>
        <strain evidence="5 6">DSM 45434</strain>
    </source>
</reference>
<evidence type="ECO:0000256" key="2">
    <source>
        <dbReference type="ARBA" id="ARBA00022801"/>
    </source>
</evidence>
<dbReference type="EC" id="3.1.1.-" evidence="3"/>
<evidence type="ECO:0000256" key="1">
    <source>
        <dbReference type="ARBA" id="ARBA00005964"/>
    </source>
</evidence>
<dbReference type="SUPFAM" id="SSF53474">
    <property type="entry name" value="alpha/beta-Hydrolases"/>
    <property type="match status" value="1"/>
</dbReference>
<dbReference type="RefSeq" id="WP_019193194.1">
    <property type="nucleotide sequence ID" value="NZ_LT629765.1"/>
</dbReference>
<feature type="domain" description="Carboxylesterase type B" evidence="4">
    <location>
        <begin position="5"/>
        <end position="455"/>
    </location>
</feature>
<name>A0A1H1M6H8_9CORY</name>
<dbReference type="Pfam" id="PF00135">
    <property type="entry name" value="COesterase"/>
    <property type="match status" value="1"/>
</dbReference>
<dbReference type="AlphaFoldDB" id="A0A1H1M6H8"/>
<evidence type="ECO:0000256" key="3">
    <source>
        <dbReference type="RuleBase" id="RU361235"/>
    </source>
</evidence>
<evidence type="ECO:0000259" key="4">
    <source>
        <dbReference type="Pfam" id="PF00135"/>
    </source>
</evidence>
<evidence type="ECO:0000313" key="5">
    <source>
        <dbReference type="EMBL" id="SDR82260.1"/>
    </source>
</evidence>
<comment type="similarity">
    <text evidence="1 3">Belongs to the type-B carboxylesterase/lipase family.</text>
</comment>
<dbReference type="Proteomes" id="UP000182237">
    <property type="component" value="Chromosome I"/>
</dbReference>
<dbReference type="InterPro" id="IPR050309">
    <property type="entry name" value="Type-B_Carboxylest/Lipase"/>
</dbReference>
<dbReference type="Gene3D" id="3.40.50.1820">
    <property type="entry name" value="alpha/beta hydrolase"/>
    <property type="match status" value="1"/>
</dbReference>
<dbReference type="PANTHER" id="PTHR11559">
    <property type="entry name" value="CARBOXYLESTERASE"/>
    <property type="match status" value="1"/>
</dbReference>
<keyword evidence="6" id="KW-1185">Reference proteome</keyword>
<gene>
    <name evidence="5" type="ORF">SAMN04488539_0446</name>
</gene>
<evidence type="ECO:0000313" key="6">
    <source>
        <dbReference type="Proteomes" id="UP000182237"/>
    </source>
</evidence>